<evidence type="ECO:0000313" key="2">
    <source>
        <dbReference type="EMBL" id="ACY14651.1"/>
    </source>
</evidence>
<evidence type="ECO:0000256" key="1">
    <source>
        <dbReference type="SAM" id="SignalP"/>
    </source>
</evidence>
<gene>
    <name evidence="2" type="ordered locus">Hoch_2106</name>
</gene>
<keyword evidence="3" id="KW-1185">Reference proteome</keyword>
<dbReference type="PROSITE" id="PS51257">
    <property type="entry name" value="PROKAR_LIPOPROTEIN"/>
    <property type="match status" value="1"/>
</dbReference>
<dbReference type="RefSeq" id="WP_012827259.1">
    <property type="nucleotide sequence ID" value="NC_013440.1"/>
</dbReference>
<reference evidence="2 3" key="1">
    <citation type="journal article" date="2010" name="Stand. Genomic Sci.">
        <title>Complete genome sequence of Haliangium ochraceum type strain (SMP-2).</title>
        <authorList>
            <consortium name="US DOE Joint Genome Institute (JGI-PGF)"/>
            <person name="Ivanova N."/>
            <person name="Daum C."/>
            <person name="Lang E."/>
            <person name="Abt B."/>
            <person name="Kopitz M."/>
            <person name="Saunders E."/>
            <person name="Lapidus A."/>
            <person name="Lucas S."/>
            <person name="Glavina Del Rio T."/>
            <person name="Nolan M."/>
            <person name="Tice H."/>
            <person name="Copeland A."/>
            <person name="Cheng J.F."/>
            <person name="Chen F."/>
            <person name="Bruce D."/>
            <person name="Goodwin L."/>
            <person name="Pitluck S."/>
            <person name="Mavromatis K."/>
            <person name="Pati A."/>
            <person name="Mikhailova N."/>
            <person name="Chen A."/>
            <person name="Palaniappan K."/>
            <person name="Land M."/>
            <person name="Hauser L."/>
            <person name="Chang Y.J."/>
            <person name="Jeffries C.D."/>
            <person name="Detter J.C."/>
            <person name="Brettin T."/>
            <person name="Rohde M."/>
            <person name="Goker M."/>
            <person name="Bristow J."/>
            <person name="Markowitz V."/>
            <person name="Eisen J.A."/>
            <person name="Hugenholtz P."/>
            <person name="Kyrpides N.C."/>
            <person name="Klenk H.P."/>
        </authorList>
    </citation>
    <scope>NUCLEOTIDE SEQUENCE [LARGE SCALE GENOMIC DNA]</scope>
    <source>
        <strain evidence="3">DSM 14365 / CIP 107738 / JCM 11303 / AJ 13395 / SMP-2</strain>
    </source>
</reference>
<dbReference type="eggNOG" id="ENOG5030J6R">
    <property type="taxonomic scope" value="Bacteria"/>
</dbReference>
<feature type="chain" id="PRO_5003010206" evidence="1">
    <location>
        <begin position="19"/>
        <end position="448"/>
    </location>
</feature>
<organism evidence="2 3">
    <name type="scientific">Haliangium ochraceum (strain DSM 14365 / JCM 11303 / SMP-2)</name>
    <dbReference type="NCBI Taxonomy" id="502025"/>
    <lineage>
        <taxon>Bacteria</taxon>
        <taxon>Pseudomonadati</taxon>
        <taxon>Myxococcota</taxon>
        <taxon>Polyangia</taxon>
        <taxon>Haliangiales</taxon>
        <taxon>Kofleriaceae</taxon>
        <taxon>Haliangium</taxon>
    </lineage>
</organism>
<sequence length="448" mass="47858">MLNSTLRTSLFSAAVATACAFSTGCLGEQASQSDAEQALAQFGDSLAAGSALDRIGAQFDVLEPASLGVAAAALSADDTEQLVANAQAVGLRLHAASAEQAASWKPLADAALQRGLPLVLEGVESSDTMAALIGLGVEADLALVRAIGPNQYQVRVFGGNGLDESLHRTHEGALSSAEPADYDIDQAVEEVVDALSEGPGYVASSTPATGYKYYDFDSAEESFTLTDGQVASLSTDFEAELVLDPARGKKNVFIRPIGPGQHPGSLRWNGNSRRGYYQESQQFTFTPNSASVSLYDHAPSTPNNNTTYTSSTGWTIGVSGQNPELSYSESNQESTTLSDFSVVNNTSGQVGSWKFYMTTNWKDMYKHPSFEKCQVKSIPGLAKSNLAPDFELLYRADDSFTSTVNFALSKVSVFRELKRGGDIFTCKKTTNVWTLTRGKSLSINFNEV</sequence>
<keyword evidence="1" id="KW-0732">Signal</keyword>
<dbReference type="HOGENOM" id="CLU_610799_0_0_7"/>
<accession>D0LGS9</accession>
<dbReference type="EMBL" id="CP001804">
    <property type="protein sequence ID" value="ACY14651.1"/>
    <property type="molecule type" value="Genomic_DNA"/>
</dbReference>
<evidence type="ECO:0000313" key="3">
    <source>
        <dbReference type="Proteomes" id="UP000001880"/>
    </source>
</evidence>
<protein>
    <submittedName>
        <fullName evidence="2">Combined Leucocidin/ASH4 hemolysin</fullName>
    </submittedName>
</protein>
<dbReference type="OrthoDB" id="153412at28221"/>
<name>D0LGS9_HALO1</name>
<feature type="signal peptide" evidence="1">
    <location>
        <begin position="1"/>
        <end position="18"/>
    </location>
</feature>
<dbReference type="KEGG" id="hoh:Hoch_2106"/>
<proteinExistence type="predicted"/>
<dbReference type="Proteomes" id="UP000001880">
    <property type="component" value="Chromosome"/>
</dbReference>
<dbReference type="AlphaFoldDB" id="D0LGS9"/>